<feature type="compositionally biased region" description="Basic and acidic residues" evidence="3">
    <location>
        <begin position="443"/>
        <end position="454"/>
    </location>
</feature>
<sequence length="1042" mass="113506">ICLHEWLKLSSLHKTPPNLDLTMDQLKWWMQHVVQVFHRLLDAVARRHYQRMKEASVVLSKVNSIVTNGQEGIVALVQLLDSAVHESAAQASAIASDTLPPIPAVVRECLDARAPEVGEIESLLHRPREGDTQPLLVRKEWIGTLKEAAGAMAEYLSSSSCLSLVPRLEEVASELSSAAAGLSIDLAPVETSPGAVDSAECLAKTVSGELPCDGDNAAEALRNLKEGKIPASVPTSLLATSVTSVEKKLDASLMALHSMLKFVTHLHQEGLSLAEGEDAEGGEGREGTTDWQQGTGLGEGSGARDVSDEIEDKNMFDTVQEEKKEEQSKQEPQDTEQDKNEGVEVGDIMDVEGPEENVQSSINEESGDEDDEAFEASLAKAKEDQDSGEEGDENGENAQQDGEADEDEMDLDDDMALDGDVGGDSDDAVTDDEEDADLDDEDAKSVHDEDKEKEGEEEAETAPEDETDKLNSAEAAEDQDTLMENAAEAAPQPQKNAANPEDDEGTQGEEVTGGRDNDAHNEEESTRDQPQGAEDAGRDQEGAAIRESGPQGQSSKQDKSKAPPAPPNPLKDSVEEVEKWLKRIQLMDEDESAEDSEEQAGGENDENQDEQALNRDAAQDESSKLEGVAQATGESAEHAGELEQEEDEEATSEADEMDVDEEDKMEEEKEGLGPAPPKSAEDKTFKDKQKADEKKDDKEESEASSEEQSAAERKSKAPLRSEVSRNPQALTASVDEDGDVKMSGEGEDTIYNAGGEGDVSNDRLQHIDRLSSSVCSELTERLRMVLEPTKRGGMQGDYKTGKRLNMRKVLAWVASDYRKDRIWLRRNKPSKREHNVIVCLDNTKSMRSNQSGELSLCAVHAITQAMSRLEIGTVGVSSFGSSVRPLRTLASPAPLNLPELLQHFNFDEESAGSMSRSLPAVLDDCDEQFSHVAGGDFKQACLAVIVTDGRFNKEAVRQSVQNMLSKNRLPVLIIVDEAAESGRSIYNLKEVVRDPTGRSRMAPFLSNKDFPFPFYAVIQDVSQLPNVLSDVIKQWIEATATR</sequence>
<comment type="caution">
    <text evidence="5">The sequence shown here is derived from an EMBL/GenBank/DDBJ whole genome shotgun (WGS) entry which is preliminary data.</text>
</comment>
<dbReference type="PANTHER" id="PTHR48103">
    <property type="entry name" value="MIDASIN-RELATED"/>
    <property type="match status" value="1"/>
</dbReference>
<feature type="compositionally biased region" description="Acidic residues" evidence="3">
    <location>
        <begin position="365"/>
        <end position="374"/>
    </location>
</feature>
<keyword evidence="1" id="KW-0547">Nucleotide-binding</keyword>
<evidence type="ECO:0000256" key="2">
    <source>
        <dbReference type="ARBA" id="ARBA00022840"/>
    </source>
</evidence>
<dbReference type="SUPFAM" id="SSF53300">
    <property type="entry name" value="vWA-like"/>
    <property type="match status" value="1"/>
</dbReference>
<feature type="compositionally biased region" description="Basic and acidic residues" evidence="3">
    <location>
        <begin position="512"/>
        <end position="527"/>
    </location>
</feature>
<evidence type="ECO:0000256" key="3">
    <source>
        <dbReference type="SAM" id="MobiDB-lite"/>
    </source>
</evidence>
<accession>A0A7J6PXN2</accession>
<dbReference type="InterPro" id="IPR002035">
    <property type="entry name" value="VWF_A"/>
</dbReference>
<dbReference type="GO" id="GO:0000055">
    <property type="term" value="P:ribosomal large subunit export from nucleus"/>
    <property type="evidence" value="ECO:0007669"/>
    <property type="project" value="TreeGrafter"/>
</dbReference>
<feature type="compositionally biased region" description="Acidic residues" evidence="3">
    <location>
        <begin position="402"/>
        <end position="442"/>
    </location>
</feature>
<dbReference type="AlphaFoldDB" id="A0A7J6PXN2"/>
<name>A0A7J6PXN2_PEROL</name>
<feature type="compositionally biased region" description="Acidic residues" evidence="3">
    <location>
        <begin position="642"/>
        <end position="665"/>
    </location>
</feature>
<protein>
    <submittedName>
        <fullName evidence="5">AAA ATPase midasin</fullName>
    </submittedName>
</protein>
<feature type="compositionally biased region" description="Acidic residues" evidence="3">
    <location>
        <begin position="386"/>
        <end position="395"/>
    </location>
</feature>
<dbReference type="GO" id="GO:0005524">
    <property type="term" value="F:ATP binding"/>
    <property type="evidence" value="ECO:0007669"/>
    <property type="project" value="UniProtKB-KW"/>
</dbReference>
<dbReference type="GO" id="GO:0005634">
    <property type="term" value="C:nucleus"/>
    <property type="evidence" value="ECO:0007669"/>
    <property type="project" value="TreeGrafter"/>
</dbReference>
<feature type="compositionally biased region" description="Acidic residues" evidence="3">
    <location>
        <begin position="587"/>
        <end position="609"/>
    </location>
</feature>
<feature type="compositionally biased region" description="Basic and acidic residues" evidence="3">
    <location>
        <begin position="679"/>
        <end position="698"/>
    </location>
</feature>
<feature type="compositionally biased region" description="Acidic residues" evidence="3">
    <location>
        <begin position="455"/>
        <end position="467"/>
    </location>
</feature>
<feature type="non-terminal residue" evidence="5">
    <location>
        <position position="1"/>
    </location>
</feature>
<dbReference type="Proteomes" id="UP000574390">
    <property type="component" value="Unassembled WGS sequence"/>
</dbReference>
<evidence type="ECO:0000313" key="5">
    <source>
        <dbReference type="EMBL" id="KAF4700822.1"/>
    </source>
</evidence>
<evidence type="ECO:0000256" key="1">
    <source>
        <dbReference type="ARBA" id="ARBA00022741"/>
    </source>
</evidence>
<feature type="compositionally biased region" description="Basic and acidic residues" evidence="3">
    <location>
        <begin position="312"/>
        <end position="342"/>
    </location>
</feature>
<feature type="region of interest" description="Disordered" evidence="3">
    <location>
        <begin position="276"/>
        <end position="761"/>
    </location>
</feature>
<evidence type="ECO:0000259" key="4">
    <source>
        <dbReference type="PROSITE" id="PS50234"/>
    </source>
</evidence>
<proteinExistence type="predicted"/>
<dbReference type="PROSITE" id="PS50234">
    <property type="entry name" value="VWFA"/>
    <property type="match status" value="1"/>
</dbReference>
<reference evidence="5 6" key="1">
    <citation type="submission" date="2020-04" db="EMBL/GenBank/DDBJ databases">
        <title>Perkinsus olseni comparative genomics.</title>
        <authorList>
            <person name="Bogema D.R."/>
        </authorList>
    </citation>
    <scope>NUCLEOTIDE SEQUENCE [LARGE SCALE GENOMIC DNA]</scope>
    <source>
        <strain evidence="5">ATCC PRA-205</strain>
    </source>
</reference>
<feature type="compositionally biased region" description="Low complexity" evidence="3">
    <location>
        <begin position="484"/>
        <end position="499"/>
    </location>
</feature>
<evidence type="ECO:0000313" key="6">
    <source>
        <dbReference type="Proteomes" id="UP000574390"/>
    </source>
</evidence>
<dbReference type="EMBL" id="JABANM010033708">
    <property type="protein sequence ID" value="KAF4700822.1"/>
    <property type="molecule type" value="Genomic_DNA"/>
</dbReference>
<feature type="compositionally biased region" description="Basic and acidic residues" evidence="3">
    <location>
        <begin position="572"/>
        <end position="581"/>
    </location>
</feature>
<dbReference type="GO" id="GO:0030687">
    <property type="term" value="C:preribosome, large subunit precursor"/>
    <property type="evidence" value="ECO:0007669"/>
    <property type="project" value="TreeGrafter"/>
</dbReference>
<dbReference type="PANTHER" id="PTHR48103:SF2">
    <property type="entry name" value="MIDASIN"/>
    <property type="match status" value="1"/>
</dbReference>
<feature type="domain" description="VWFA" evidence="4">
    <location>
        <begin position="835"/>
        <end position="1031"/>
    </location>
</feature>
<dbReference type="InterPro" id="IPR036465">
    <property type="entry name" value="vWFA_dom_sf"/>
</dbReference>
<dbReference type="GO" id="GO:0000027">
    <property type="term" value="P:ribosomal large subunit assembly"/>
    <property type="evidence" value="ECO:0007669"/>
    <property type="project" value="TreeGrafter"/>
</dbReference>
<keyword evidence="2" id="KW-0067">ATP-binding</keyword>
<gene>
    <name evidence="5" type="primary">MDN1_4</name>
    <name evidence="5" type="ORF">FOZ62_013439</name>
</gene>
<organism evidence="5 6">
    <name type="scientific">Perkinsus olseni</name>
    <name type="common">Perkinsus atlanticus</name>
    <dbReference type="NCBI Taxonomy" id="32597"/>
    <lineage>
        <taxon>Eukaryota</taxon>
        <taxon>Sar</taxon>
        <taxon>Alveolata</taxon>
        <taxon>Perkinsozoa</taxon>
        <taxon>Perkinsea</taxon>
        <taxon>Perkinsida</taxon>
        <taxon>Perkinsidae</taxon>
        <taxon>Perkinsus</taxon>
    </lineage>
</organism>